<dbReference type="Proteomes" id="UP001341840">
    <property type="component" value="Unassembled WGS sequence"/>
</dbReference>
<sequence length="193" mass="20817">MNPFSEISKPKLSSQIQRTSTKIPEETTTPDSEIHNSTTEQNAVSNSHPERQECNILEVPNRAISSGSPTPVSSGAEDNAVAKGKVEHADLVLARAVSRPPPKPPNRESHTVTLGEASTEVIRSEGVTEAARGWFSTVRGGFRLWPVKGTENTVSDNAEDGAVARVTDGGLRTRRLRQFVSLMPPPLLTAVFP</sequence>
<feature type="compositionally biased region" description="Polar residues" evidence="1">
    <location>
        <begin position="11"/>
        <end position="47"/>
    </location>
</feature>
<proteinExistence type="predicted"/>
<name>A0ABU6T996_9FABA</name>
<gene>
    <name evidence="2" type="ORF">PIB30_018832</name>
</gene>
<accession>A0ABU6T996</accession>
<protein>
    <submittedName>
        <fullName evidence="2">Uncharacterized protein</fullName>
    </submittedName>
</protein>
<evidence type="ECO:0000313" key="3">
    <source>
        <dbReference type="Proteomes" id="UP001341840"/>
    </source>
</evidence>
<keyword evidence="3" id="KW-1185">Reference proteome</keyword>
<reference evidence="2 3" key="1">
    <citation type="journal article" date="2023" name="Plants (Basel)">
        <title>Bridging the Gap: Combining Genomics and Transcriptomics Approaches to Understand Stylosanthes scabra, an Orphan Legume from the Brazilian Caatinga.</title>
        <authorList>
            <person name="Ferreira-Neto J.R.C."/>
            <person name="da Silva M.D."/>
            <person name="Binneck E."/>
            <person name="de Melo N.F."/>
            <person name="da Silva R.H."/>
            <person name="de Melo A.L.T.M."/>
            <person name="Pandolfi V."/>
            <person name="Bustamante F.O."/>
            <person name="Brasileiro-Vidal A.C."/>
            <person name="Benko-Iseppon A.M."/>
        </authorList>
    </citation>
    <scope>NUCLEOTIDE SEQUENCE [LARGE SCALE GENOMIC DNA]</scope>
    <source>
        <tissue evidence="2">Leaves</tissue>
    </source>
</reference>
<evidence type="ECO:0000313" key="2">
    <source>
        <dbReference type="EMBL" id="MED6144791.1"/>
    </source>
</evidence>
<evidence type="ECO:0000256" key="1">
    <source>
        <dbReference type="SAM" id="MobiDB-lite"/>
    </source>
</evidence>
<organism evidence="2 3">
    <name type="scientific">Stylosanthes scabra</name>
    <dbReference type="NCBI Taxonomy" id="79078"/>
    <lineage>
        <taxon>Eukaryota</taxon>
        <taxon>Viridiplantae</taxon>
        <taxon>Streptophyta</taxon>
        <taxon>Embryophyta</taxon>
        <taxon>Tracheophyta</taxon>
        <taxon>Spermatophyta</taxon>
        <taxon>Magnoliopsida</taxon>
        <taxon>eudicotyledons</taxon>
        <taxon>Gunneridae</taxon>
        <taxon>Pentapetalae</taxon>
        <taxon>rosids</taxon>
        <taxon>fabids</taxon>
        <taxon>Fabales</taxon>
        <taxon>Fabaceae</taxon>
        <taxon>Papilionoideae</taxon>
        <taxon>50 kb inversion clade</taxon>
        <taxon>dalbergioids sensu lato</taxon>
        <taxon>Dalbergieae</taxon>
        <taxon>Pterocarpus clade</taxon>
        <taxon>Stylosanthes</taxon>
    </lineage>
</organism>
<dbReference type="EMBL" id="JASCZI010090678">
    <property type="protein sequence ID" value="MED6144791.1"/>
    <property type="molecule type" value="Genomic_DNA"/>
</dbReference>
<comment type="caution">
    <text evidence="2">The sequence shown here is derived from an EMBL/GenBank/DDBJ whole genome shotgun (WGS) entry which is preliminary data.</text>
</comment>
<feature type="compositionally biased region" description="Polar residues" evidence="1">
    <location>
        <begin position="63"/>
        <end position="73"/>
    </location>
</feature>
<feature type="region of interest" description="Disordered" evidence="1">
    <location>
        <begin position="1"/>
        <end position="81"/>
    </location>
</feature>